<sequence>MNFKKAALEDLEMLTKTRVRVLRAANQLEDSQDMSEVEAQSRAYYRKALVDGSHTAYLVLNGETLIGTGGISYYTVMPTFHNPSGKKAYVMNMYTEPGSRRKGIAAKILDLLVRDAKERGIHSISLEATAAGRPLYEAYGFVRMEGEMELPQ</sequence>
<dbReference type="Pfam" id="PF00583">
    <property type="entry name" value="Acetyltransf_1"/>
    <property type="match status" value="1"/>
</dbReference>
<dbReference type="InterPro" id="IPR000182">
    <property type="entry name" value="GNAT_dom"/>
</dbReference>
<organism evidence="4 5">
    <name type="scientific">Schaedlerella arabinosiphila</name>
    <dbReference type="NCBI Taxonomy" id="2044587"/>
    <lineage>
        <taxon>Bacteria</taxon>
        <taxon>Bacillati</taxon>
        <taxon>Bacillota</taxon>
        <taxon>Clostridia</taxon>
        <taxon>Lachnospirales</taxon>
        <taxon>Lachnospiraceae</taxon>
        <taxon>Schaedlerella</taxon>
    </lineage>
</organism>
<keyword evidence="5" id="KW-1185">Reference proteome</keyword>
<accession>A0A3R8L510</accession>
<dbReference type="CDD" id="cd04301">
    <property type="entry name" value="NAT_SF"/>
    <property type="match status" value="1"/>
</dbReference>
<dbReference type="InterPro" id="IPR016181">
    <property type="entry name" value="Acyl_CoA_acyltransferase"/>
</dbReference>
<name>A0A3R8L510_9FIRM</name>
<reference evidence="4" key="1">
    <citation type="submission" date="2018-10" db="EMBL/GenBank/DDBJ databases">
        <title>Schaedlerella arabinophila gen. nov. sp. nov., isolated from the mouse intestinal tract and comparative analysis with the genome of the closely related altered Schaedler flora strain ASF502.</title>
        <authorList>
            <person name="Miyake S."/>
            <person name="Soh M."/>
            <person name="Seedorf H."/>
        </authorList>
    </citation>
    <scope>NUCLEOTIDE SEQUENCE [LARGE SCALE GENOMIC DNA]</scope>
    <source>
        <strain evidence="4">DSM 106076</strain>
    </source>
</reference>
<gene>
    <name evidence="4" type="ORF">EBB54_05160</name>
</gene>
<comment type="caution">
    <text evidence="4">The sequence shown here is derived from an EMBL/GenBank/DDBJ whole genome shotgun (WGS) entry which is preliminary data.</text>
</comment>
<evidence type="ECO:0000313" key="5">
    <source>
        <dbReference type="Proteomes" id="UP000274920"/>
    </source>
</evidence>
<evidence type="ECO:0000313" key="4">
    <source>
        <dbReference type="EMBL" id="RRK35195.1"/>
    </source>
</evidence>
<dbReference type="AlphaFoldDB" id="A0A3R8L510"/>
<dbReference type="Proteomes" id="UP000274920">
    <property type="component" value="Unassembled WGS sequence"/>
</dbReference>
<dbReference type="PROSITE" id="PS51186">
    <property type="entry name" value="GNAT"/>
    <property type="match status" value="1"/>
</dbReference>
<dbReference type="EMBL" id="RHJS01000002">
    <property type="protein sequence ID" value="RRK35195.1"/>
    <property type="molecule type" value="Genomic_DNA"/>
</dbReference>
<proteinExistence type="predicted"/>
<evidence type="ECO:0000256" key="2">
    <source>
        <dbReference type="ARBA" id="ARBA00023315"/>
    </source>
</evidence>
<dbReference type="InterPro" id="IPR050832">
    <property type="entry name" value="Bact_Acetyltransf"/>
</dbReference>
<protein>
    <submittedName>
        <fullName evidence="4">GNAT family N-acetyltransferase</fullName>
    </submittedName>
</protein>
<keyword evidence="2" id="KW-0012">Acyltransferase</keyword>
<keyword evidence="1 4" id="KW-0808">Transferase</keyword>
<evidence type="ECO:0000256" key="1">
    <source>
        <dbReference type="ARBA" id="ARBA00022679"/>
    </source>
</evidence>
<dbReference type="Gene3D" id="3.40.630.30">
    <property type="match status" value="1"/>
</dbReference>
<dbReference type="SUPFAM" id="SSF55729">
    <property type="entry name" value="Acyl-CoA N-acyltransferases (Nat)"/>
    <property type="match status" value="1"/>
</dbReference>
<dbReference type="GO" id="GO:0016747">
    <property type="term" value="F:acyltransferase activity, transferring groups other than amino-acyl groups"/>
    <property type="evidence" value="ECO:0007669"/>
    <property type="project" value="InterPro"/>
</dbReference>
<dbReference type="PANTHER" id="PTHR43877">
    <property type="entry name" value="AMINOALKYLPHOSPHONATE N-ACETYLTRANSFERASE-RELATED-RELATED"/>
    <property type="match status" value="1"/>
</dbReference>
<dbReference type="PANTHER" id="PTHR43877:SF5">
    <property type="entry name" value="BLL8307 PROTEIN"/>
    <property type="match status" value="1"/>
</dbReference>
<evidence type="ECO:0000259" key="3">
    <source>
        <dbReference type="PROSITE" id="PS51186"/>
    </source>
</evidence>
<feature type="domain" description="N-acetyltransferase" evidence="3">
    <location>
        <begin position="1"/>
        <end position="152"/>
    </location>
</feature>